<dbReference type="EMBL" id="MOMC01000003">
    <property type="protein sequence ID" value="ONH33682.1"/>
    <property type="molecule type" value="Genomic_DNA"/>
</dbReference>
<keyword evidence="10" id="KW-1185">Reference proteome</keyword>
<keyword evidence="7" id="KW-0812">Transmembrane</keyword>
<evidence type="ECO:0000313" key="10">
    <source>
        <dbReference type="Proteomes" id="UP000188929"/>
    </source>
</evidence>
<evidence type="ECO:0000256" key="4">
    <source>
        <dbReference type="ARBA" id="ARBA00022825"/>
    </source>
</evidence>
<feature type="compositionally biased region" description="Gly residues" evidence="6">
    <location>
        <begin position="318"/>
        <end position="327"/>
    </location>
</feature>
<dbReference type="InterPro" id="IPR036852">
    <property type="entry name" value="Peptidase_S8/S53_dom_sf"/>
</dbReference>
<dbReference type="GO" id="GO:0004252">
    <property type="term" value="F:serine-type endopeptidase activity"/>
    <property type="evidence" value="ECO:0007669"/>
    <property type="project" value="UniProtKB-UniRule"/>
</dbReference>
<feature type="region of interest" description="Disordered" evidence="6">
    <location>
        <begin position="45"/>
        <end position="66"/>
    </location>
</feature>
<keyword evidence="4 5" id="KW-0720">Serine protease</keyword>
<dbReference type="PANTHER" id="PTHR43399:SF4">
    <property type="entry name" value="CELL WALL-ASSOCIATED PROTEASE"/>
    <property type="match status" value="1"/>
</dbReference>
<keyword evidence="2 5" id="KW-0645">Protease</keyword>
<feature type="active site" description="Charge relay system" evidence="5">
    <location>
        <position position="228"/>
    </location>
</feature>
<keyword evidence="3 5" id="KW-0378">Hydrolase</keyword>
<comment type="similarity">
    <text evidence="1 5">Belongs to the peptidase S8 family.</text>
</comment>
<dbReference type="PRINTS" id="PR00723">
    <property type="entry name" value="SUBTILISIN"/>
</dbReference>
<feature type="region of interest" description="Disordered" evidence="6">
    <location>
        <begin position="293"/>
        <end position="349"/>
    </location>
</feature>
<dbReference type="Proteomes" id="UP000188929">
    <property type="component" value="Unassembled WGS sequence"/>
</dbReference>
<sequence>MAALRLDEAHQISTGAGVVVAIIDGGVDPTVPALAGQLLPGAGIGDDAAPDGLRDDDPDGHGTSMAGIVAARPVGPDGQPTGFAGVAPDAKILPISTGRETDSDEVAESIRLAADRGAKVISLSLGSSGPPDSGERTAVRYALARDVVVVAAAGNVESDDHDPADHAINSPANIPGVIAVTGSNPRGEFWDGSASGPLAVLAAPAPSIRAPVPVALSPTGAQTADGTSNSTAIVAGVVALVRAEHPELNAPSVIDLLVRTADDNGPSGRDEWFGYGVVDPVAALRAVPLPVASNPLLVTPSPPEPGSLDTDEDALLGAGAGTAGEGRTGAAEPTPPAPGAPAGVPPDVAAAGGETAPGVLAWVGGLAAAVLAGIAAGIAAFVARTASRRRGAPVPPGGPAWP</sequence>
<organism evidence="9 10">
    <name type="scientific">Pseudofrankia asymbiotica</name>
    <dbReference type="NCBI Taxonomy" id="1834516"/>
    <lineage>
        <taxon>Bacteria</taxon>
        <taxon>Bacillati</taxon>
        <taxon>Actinomycetota</taxon>
        <taxon>Actinomycetes</taxon>
        <taxon>Frankiales</taxon>
        <taxon>Frankiaceae</taxon>
        <taxon>Pseudofrankia</taxon>
    </lineage>
</organism>
<name>A0A1V2IKE1_9ACTN</name>
<feature type="active site" description="Charge relay system" evidence="5">
    <location>
        <position position="61"/>
    </location>
</feature>
<evidence type="ECO:0000256" key="1">
    <source>
        <dbReference type="ARBA" id="ARBA00011073"/>
    </source>
</evidence>
<proteinExistence type="inferred from homology"/>
<keyword evidence="7" id="KW-1133">Transmembrane helix</keyword>
<dbReference type="InterPro" id="IPR015500">
    <property type="entry name" value="Peptidase_S8_subtilisin-rel"/>
</dbReference>
<dbReference type="InterPro" id="IPR000209">
    <property type="entry name" value="Peptidase_S8/S53_dom"/>
</dbReference>
<dbReference type="STRING" id="1834516.BL253_01325"/>
<evidence type="ECO:0000256" key="7">
    <source>
        <dbReference type="SAM" id="Phobius"/>
    </source>
</evidence>
<gene>
    <name evidence="9" type="ORF">BL253_01325</name>
</gene>
<feature type="active site" description="Charge relay system" evidence="5">
    <location>
        <position position="24"/>
    </location>
</feature>
<feature type="transmembrane region" description="Helical" evidence="7">
    <location>
        <begin position="359"/>
        <end position="383"/>
    </location>
</feature>
<dbReference type="SUPFAM" id="SSF52743">
    <property type="entry name" value="Subtilisin-like"/>
    <property type="match status" value="1"/>
</dbReference>
<protein>
    <submittedName>
        <fullName evidence="9">Peptidase S8</fullName>
    </submittedName>
</protein>
<keyword evidence="7" id="KW-0472">Membrane</keyword>
<dbReference type="Pfam" id="PF00082">
    <property type="entry name" value="Peptidase_S8"/>
    <property type="match status" value="1"/>
</dbReference>
<feature type="compositionally biased region" description="Low complexity" evidence="6">
    <location>
        <begin position="340"/>
        <end position="349"/>
    </location>
</feature>
<feature type="domain" description="Peptidase S8/S53" evidence="8">
    <location>
        <begin position="15"/>
        <end position="276"/>
    </location>
</feature>
<dbReference type="Gene3D" id="3.40.50.200">
    <property type="entry name" value="Peptidase S8/S53 domain"/>
    <property type="match status" value="1"/>
</dbReference>
<dbReference type="PROSITE" id="PS51892">
    <property type="entry name" value="SUBTILASE"/>
    <property type="match status" value="1"/>
</dbReference>
<dbReference type="PANTHER" id="PTHR43399">
    <property type="entry name" value="SUBTILISIN-RELATED"/>
    <property type="match status" value="1"/>
</dbReference>
<evidence type="ECO:0000256" key="2">
    <source>
        <dbReference type="ARBA" id="ARBA00022670"/>
    </source>
</evidence>
<evidence type="ECO:0000313" key="9">
    <source>
        <dbReference type="EMBL" id="ONH33682.1"/>
    </source>
</evidence>
<dbReference type="GO" id="GO:0006508">
    <property type="term" value="P:proteolysis"/>
    <property type="evidence" value="ECO:0007669"/>
    <property type="project" value="UniProtKB-KW"/>
</dbReference>
<comment type="caution">
    <text evidence="9">The sequence shown here is derived from an EMBL/GenBank/DDBJ whole genome shotgun (WGS) entry which is preliminary data.</text>
</comment>
<dbReference type="InterPro" id="IPR051048">
    <property type="entry name" value="Peptidase_S8/S53_subtilisin"/>
</dbReference>
<evidence type="ECO:0000256" key="5">
    <source>
        <dbReference type="PROSITE-ProRule" id="PRU01240"/>
    </source>
</evidence>
<evidence type="ECO:0000259" key="8">
    <source>
        <dbReference type="Pfam" id="PF00082"/>
    </source>
</evidence>
<dbReference type="AlphaFoldDB" id="A0A1V2IKE1"/>
<evidence type="ECO:0000256" key="6">
    <source>
        <dbReference type="SAM" id="MobiDB-lite"/>
    </source>
</evidence>
<accession>A0A1V2IKE1</accession>
<evidence type="ECO:0000256" key="3">
    <source>
        <dbReference type="ARBA" id="ARBA00022801"/>
    </source>
</evidence>
<reference evidence="10" key="1">
    <citation type="submission" date="2016-10" db="EMBL/GenBank/DDBJ databases">
        <title>Frankia sp. NRRL B-16386 Genome sequencing.</title>
        <authorList>
            <person name="Ghodhbane-Gtari F."/>
            <person name="Swanson E."/>
            <person name="Gueddou A."/>
            <person name="Hezbri K."/>
            <person name="Ktari K."/>
            <person name="Nouioui I."/>
            <person name="Morris K."/>
            <person name="Simpson S."/>
            <person name="Abebe-Akele F."/>
            <person name="Thomas K."/>
            <person name="Gtari M."/>
            <person name="Tisa L.S."/>
        </authorList>
    </citation>
    <scope>NUCLEOTIDE SEQUENCE [LARGE SCALE GENOMIC DNA]</scope>
    <source>
        <strain evidence="10">NRRL B-16386</strain>
    </source>
</reference>